<dbReference type="PANTHER" id="PTHR45630:SF7">
    <property type="entry name" value="ENDOPLASMIC RETICULUM TRANSMEMBRANE HELIX TRANSLOCASE"/>
    <property type="match status" value="1"/>
</dbReference>
<evidence type="ECO:0000256" key="9">
    <source>
        <dbReference type="ARBA" id="ARBA00023136"/>
    </source>
</evidence>
<feature type="coiled-coil region" evidence="10">
    <location>
        <begin position="448"/>
        <end position="487"/>
    </location>
</feature>
<dbReference type="SUPFAM" id="SSF56784">
    <property type="entry name" value="HAD-like"/>
    <property type="match status" value="1"/>
</dbReference>
<sequence>MLNESSHRVVMITGDNPLTAVYVARDVEIVDREVLILDAPEDNDDGDKLVWRSVDDKISIPVDPTKPIDPEIIKTKDLCVTGYALAKFKGQQAWFSILRHTWVYARVSPKQKEDILLGLKEMGYYTLMAGDGTNDVGALKQAHIGVALLNGTQEDLVRIAEHSRNTRMKDIYQKQVEMMKRFNQPAPPVPVLIAHMYPPGPSNPNFNKAVEREAQKKNVSPEEYVKAQGYDVETITSPAAQQLINSDPKNRNAQAQKKAANLADRMTTSLMENELDDNEPPTLKLGDASVAAPFTSKLRNVIAVPNIIRQGRCTLVATIQMYKILALNCRVLASLLNSAVYLLQLIQQISTFAINYQGRPFRESLSENRGMFWGILGVSALAFSCAMELAPEINEQMKLVPFTDEFKTTMTSVMVFDYAACWTIEVVLKRLFSDFRPRDIADRRPDQLEREKVRKAEAIQKLIAEQEKAEEEKIAALEKQIADRRQQVANWRRGGPAQ</sequence>
<dbReference type="OMA" id="MIASCYA"/>
<dbReference type="GO" id="GO:0006874">
    <property type="term" value="P:intracellular calcium ion homeostasis"/>
    <property type="evidence" value="ECO:0007669"/>
    <property type="project" value="TreeGrafter"/>
</dbReference>
<dbReference type="FunFam" id="3.40.50.1000:FF:000071">
    <property type="entry name" value="Cation-transporting ATPase"/>
    <property type="match status" value="1"/>
</dbReference>
<dbReference type="InterPro" id="IPR006544">
    <property type="entry name" value="P-type_TPase_V"/>
</dbReference>
<keyword evidence="12" id="KW-1185">Reference proteome</keyword>
<comment type="subcellular location">
    <subcellularLocation>
        <location evidence="1">Membrane</location>
        <topology evidence="1">Multi-pass membrane protein</topology>
    </subcellularLocation>
</comment>
<dbReference type="AlphaFoldDB" id="G2XDM6"/>
<evidence type="ECO:0000256" key="10">
    <source>
        <dbReference type="SAM" id="Coils"/>
    </source>
</evidence>
<evidence type="ECO:0000256" key="5">
    <source>
        <dbReference type="ARBA" id="ARBA00022840"/>
    </source>
</evidence>
<dbReference type="InParanoid" id="G2XDM6"/>
<evidence type="ECO:0000256" key="1">
    <source>
        <dbReference type="ARBA" id="ARBA00004141"/>
    </source>
</evidence>
<dbReference type="HOGENOM" id="CLU_025036_0_0_1"/>
<evidence type="ECO:0000256" key="6">
    <source>
        <dbReference type="ARBA" id="ARBA00022842"/>
    </source>
</evidence>
<dbReference type="PRINTS" id="PR00119">
    <property type="entry name" value="CATATPASE"/>
</dbReference>
<keyword evidence="6" id="KW-0460">Magnesium</keyword>
<keyword evidence="2" id="KW-0812">Transmembrane</keyword>
<dbReference type="EMBL" id="DS572713">
    <property type="protein sequence ID" value="EGY17094.1"/>
    <property type="molecule type" value="Genomic_DNA"/>
</dbReference>
<evidence type="ECO:0000256" key="3">
    <source>
        <dbReference type="ARBA" id="ARBA00022723"/>
    </source>
</evidence>
<dbReference type="InterPro" id="IPR036412">
    <property type="entry name" value="HAD-like_sf"/>
</dbReference>
<keyword evidence="8" id="KW-1133">Transmembrane helix</keyword>
<keyword evidence="7" id="KW-1278">Translocase</keyword>
<dbReference type="GeneID" id="20709721"/>
<evidence type="ECO:0000256" key="2">
    <source>
        <dbReference type="ARBA" id="ARBA00022692"/>
    </source>
</evidence>
<dbReference type="SUPFAM" id="SSF81665">
    <property type="entry name" value="Calcium ATPase, transmembrane domain M"/>
    <property type="match status" value="1"/>
</dbReference>
<keyword evidence="5" id="KW-0067">ATP-binding</keyword>
<dbReference type="GO" id="GO:0046872">
    <property type="term" value="F:metal ion binding"/>
    <property type="evidence" value="ECO:0007669"/>
    <property type="project" value="UniProtKB-KW"/>
</dbReference>
<keyword evidence="3" id="KW-0479">Metal-binding</keyword>
<evidence type="ECO:0000313" key="11">
    <source>
        <dbReference type="EMBL" id="EGY17094.1"/>
    </source>
</evidence>
<keyword evidence="10" id="KW-0175">Coiled coil</keyword>
<evidence type="ECO:0000313" key="12">
    <source>
        <dbReference type="Proteomes" id="UP000001611"/>
    </source>
</evidence>
<protein>
    <submittedName>
        <fullName evidence="11">Cation-transporting ATPase</fullName>
    </submittedName>
</protein>
<dbReference type="GO" id="GO:0005789">
    <property type="term" value="C:endoplasmic reticulum membrane"/>
    <property type="evidence" value="ECO:0007669"/>
    <property type="project" value="TreeGrafter"/>
</dbReference>
<keyword evidence="4" id="KW-0547">Nucleotide-binding</keyword>
<dbReference type="GO" id="GO:0019829">
    <property type="term" value="F:ATPase-coupled monoatomic cation transmembrane transporter activity"/>
    <property type="evidence" value="ECO:0007669"/>
    <property type="project" value="TreeGrafter"/>
</dbReference>
<evidence type="ECO:0000256" key="4">
    <source>
        <dbReference type="ARBA" id="ARBA00022741"/>
    </source>
</evidence>
<dbReference type="KEGG" id="vda:VDAG_08258"/>
<dbReference type="STRING" id="498257.G2XDM6"/>
<dbReference type="InterPro" id="IPR023214">
    <property type="entry name" value="HAD_sf"/>
</dbReference>
<organism evidence="11 12">
    <name type="scientific">Verticillium dahliae (strain VdLs.17 / ATCC MYA-4575 / FGSC 10137)</name>
    <name type="common">Verticillium wilt</name>
    <dbReference type="NCBI Taxonomy" id="498257"/>
    <lineage>
        <taxon>Eukaryota</taxon>
        <taxon>Fungi</taxon>
        <taxon>Dikarya</taxon>
        <taxon>Ascomycota</taxon>
        <taxon>Pezizomycotina</taxon>
        <taxon>Sordariomycetes</taxon>
        <taxon>Hypocreomycetidae</taxon>
        <taxon>Glomerellales</taxon>
        <taxon>Plectosphaerellaceae</taxon>
        <taxon>Verticillium</taxon>
    </lineage>
</organism>
<dbReference type="PANTHER" id="PTHR45630">
    <property type="entry name" value="CATION-TRANSPORTING ATPASE-RELATED"/>
    <property type="match status" value="1"/>
</dbReference>
<dbReference type="GO" id="GO:0015662">
    <property type="term" value="F:P-type ion transporter activity"/>
    <property type="evidence" value="ECO:0007669"/>
    <property type="project" value="TreeGrafter"/>
</dbReference>
<dbReference type="Proteomes" id="UP000001611">
    <property type="component" value="Chromosome 6"/>
</dbReference>
<dbReference type="InterPro" id="IPR023298">
    <property type="entry name" value="ATPase_P-typ_TM_dom_sf"/>
</dbReference>
<dbReference type="OrthoDB" id="48943at2759"/>
<dbReference type="RefSeq" id="XP_009655930.1">
    <property type="nucleotide sequence ID" value="XM_009657635.1"/>
</dbReference>
<dbReference type="eggNOG" id="KOG0209">
    <property type="taxonomic scope" value="Eukaryota"/>
</dbReference>
<evidence type="ECO:0000256" key="8">
    <source>
        <dbReference type="ARBA" id="ARBA00022989"/>
    </source>
</evidence>
<accession>G2XDM6</accession>
<keyword evidence="9" id="KW-0472">Membrane</keyword>
<name>G2XDM6_VERDV</name>
<proteinExistence type="predicted"/>
<dbReference type="GO" id="GO:0005524">
    <property type="term" value="F:ATP binding"/>
    <property type="evidence" value="ECO:0007669"/>
    <property type="project" value="UniProtKB-KW"/>
</dbReference>
<reference evidence="11 12" key="1">
    <citation type="submission" date="2008-03" db="EMBL/GenBank/DDBJ databases">
        <title>The Genome Sequence of Verticillium dahliae VdLs.17.</title>
        <authorList>
            <consortium name="The Broad Institute Genome Sequencing Platform"/>
            <person name="Ma L.-J.J."/>
            <person name="Klosterman S.J."/>
            <person name="Subbarao K."/>
            <person name="Dobinson K."/>
            <person name="Veronese P."/>
            <person name="Kang S."/>
            <person name="Gold S.E."/>
            <person name="Young S."/>
            <person name="Jaffe D."/>
            <person name="Gnerre S."/>
            <person name="Berlin A."/>
            <person name="Heiman D."/>
            <person name="Hepburn T."/>
            <person name="Sykes S."/>
            <person name="Alvarado L."/>
            <person name="Kodira C.D."/>
            <person name="Lander E."/>
            <person name="Galagan J."/>
            <person name="Nusbaum C."/>
            <person name="Birren B."/>
        </authorList>
    </citation>
    <scope>NUCLEOTIDE SEQUENCE [LARGE SCALE GENOMIC DNA]</scope>
    <source>
        <strain evidence="12">VdLs.17 / ATCC MYA-4575 / FGSC 10137</strain>
    </source>
</reference>
<dbReference type="Gene3D" id="3.40.50.1000">
    <property type="entry name" value="HAD superfamily/HAD-like"/>
    <property type="match status" value="1"/>
</dbReference>
<evidence type="ECO:0000256" key="7">
    <source>
        <dbReference type="ARBA" id="ARBA00022967"/>
    </source>
</evidence>
<gene>
    <name evidence="11" type="ORF">VDAG_08258</name>
</gene>